<feature type="domain" description="Peptidase S1" evidence="4">
    <location>
        <begin position="1"/>
        <end position="176"/>
    </location>
</feature>
<keyword evidence="1" id="KW-0645">Protease</keyword>
<dbReference type="GO" id="GO:0005615">
    <property type="term" value="C:extracellular space"/>
    <property type="evidence" value="ECO:0007669"/>
    <property type="project" value="TreeGrafter"/>
</dbReference>
<evidence type="ECO:0000259" key="4">
    <source>
        <dbReference type="PROSITE" id="PS50240"/>
    </source>
</evidence>
<dbReference type="InterPro" id="IPR033116">
    <property type="entry name" value="TRYPSIN_SER"/>
</dbReference>
<dbReference type="PANTHER" id="PTHR24264:SF54">
    <property type="entry name" value="PEPTIDASE S1 DOMAIN-CONTAINING PROTEIN"/>
    <property type="match status" value="1"/>
</dbReference>
<dbReference type="PROSITE" id="PS50240">
    <property type="entry name" value="TRYPSIN_DOM"/>
    <property type="match status" value="1"/>
</dbReference>
<dbReference type="EMBL" id="CAJPEV010006723">
    <property type="protein sequence ID" value="CAG0904335.1"/>
    <property type="molecule type" value="Genomic_DNA"/>
</dbReference>
<accession>A0A7R9FSR5</accession>
<reference evidence="5" key="1">
    <citation type="submission" date="2020-11" db="EMBL/GenBank/DDBJ databases">
        <authorList>
            <person name="Tran Van P."/>
        </authorList>
    </citation>
    <scope>NUCLEOTIDE SEQUENCE</scope>
</reference>
<sequence>MVCSQVSTIILHEDFNIRNYDSTIALVRLTEPAILTDRVQIVCLPTGFDLSQQNLENGKQGWVAGWGYDESDILSEELTEVEIPVLSNHKCILDTIHFIGDPSPARTLTSNMFCAGYVLETSFEDYKTVCRGDSGSPMVFFSARRWHVEGIVSHSLFDQPCSMRRPGQYTIFTKVN</sequence>
<name>A0A7R9FSR5_9CRUS</name>
<dbReference type="InterPro" id="IPR009003">
    <property type="entry name" value="Peptidase_S1_PA"/>
</dbReference>
<dbReference type="Gene3D" id="2.40.10.10">
    <property type="entry name" value="Trypsin-like serine proteases"/>
    <property type="match status" value="2"/>
</dbReference>
<dbReference type="Proteomes" id="UP000677054">
    <property type="component" value="Unassembled WGS sequence"/>
</dbReference>
<dbReference type="OrthoDB" id="6147874at2759"/>
<dbReference type="CDD" id="cd00190">
    <property type="entry name" value="Tryp_SPc"/>
    <property type="match status" value="1"/>
</dbReference>
<keyword evidence="2" id="KW-0378">Hydrolase</keyword>
<evidence type="ECO:0000256" key="3">
    <source>
        <dbReference type="ARBA" id="ARBA00022825"/>
    </source>
</evidence>
<feature type="non-terminal residue" evidence="5">
    <location>
        <position position="1"/>
    </location>
</feature>
<dbReference type="GO" id="GO:0004252">
    <property type="term" value="F:serine-type endopeptidase activity"/>
    <property type="evidence" value="ECO:0007669"/>
    <property type="project" value="InterPro"/>
</dbReference>
<organism evidence="5">
    <name type="scientific">Darwinula stevensoni</name>
    <dbReference type="NCBI Taxonomy" id="69355"/>
    <lineage>
        <taxon>Eukaryota</taxon>
        <taxon>Metazoa</taxon>
        <taxon>Ecdysozoa</taxon>
        <taxon>Arthropoda</taxon>
        <taxon>Crustacea</taxon>
        <taxon>Oligostraca</taxon>
        <taxon>Ostracoda</taxon>
        <taxon>Podocopa</taxon>
        <taxon>Podocopida</taxon>
        <taxon>Darwinulocopina</taxon>
        <taxon>Darwinuloidea</taxon>
        <taxon>Darwinulidae</taxon>
        <taxon>Darwinula</taxon>
    </lineage>
</organism>
<dbReference type="PROSITE" id="PS00135">
    <property type="entry name" value="TRYPSIN_SER"/>
    <property type="match status" value="1"/>
</dbReference>
<dbReference type="InterPro" id="IPR050127">
    <property type="entry name" value="Serine_Proteases_S1"/>
</dbReference>
<proteinExistence type="predicted"/>
<dbReference type="SMART" id="SM00020">
    <property type="entry name" value="Tryp_SPc"/>
    <property type="match status" value="1"/>
</dbReference>
<evidence type="ECO:0000313" key="6">
    <source>
        <dbReference type="Proteomes" id="UP000677054"/>
    </source>
</evidence>
<dbReference type="InterPro" id="IPR043504">
    <property type="entry name" value="Peptidase_S1_PA_chymotrypsin"/>
</dbReference>
<dbReference type="AlphaFoldDB" id="A0A7R9FSR5"/>
<gene>
    <name evidence="5" type="ORF">DSTB1V02_LOCUS13553</name>
</gene>
<keyword evidence="6" id="KW-1185">Reference proteome</keyword>
<dbReference type="Pfam" id="PF00089">
    <property type="entry name" value="Trypsin"/>
    <property type="match status" value="1"/>
</dbReference>
<keyword evidence="3" id="KW-0720">Serine protease</keyword>
<dbReference type="SUPFAM" id="SSF50494">
    <property type="entry name" value="Trypsin-like serine proteases"/>
    <property type="match status" value="1"/>
</dbReference>
<evidence type="ECO:0000256" key="2">
    <source>
        <dbReference type="ARBA" id="ARBA00022801"/>
    </source>
</evidence>
<evidence type="ECO:0000256" key="1">
    <source>
        <dbReference type="ARBA" id="ARBA00022670"/>
    </source>
</evidence>
<dbReference type="InterPro" id="IPR001254">
    <property type="entry name" value="Trypsin_dom"/>
</dbReference>
<evidence type="ECO:0000313" key="5">
    <source>
        <dbReference type="EMBL" id="CAD7253807.1"/>
    </source>
</evidence>
<dbReference type="EMBL" id="LR906240">
    <property type="protein sequence ID" value="CAD7253807.1"/>
    <property type="molecule type" value="Genomic_DNA"/>
</dbReference>
<dbReference type="GO" id="GO:0006508">
    <property type="term" value="P:proteolysis"/>
    <property type="evidence" value="ECO:0007669"/>
    <property type="project" value="UniProtKB-KW"/>
</dbReference>
<protein>
    <recommendedName>
        <fullName evidence="4">Peptidase S1 domain-containing protein</fullName>
    </recommendedName>
</protein>
<dbReference type="PANTHER" id="PTHR24264">
    <property type="entry name" value="TRYPSIN-RELATED"/>
    <property type="match status" value="1"/>
</dbReference>